<dbReference type="EMBL" id="JAPDRP010000017">
    <property type="protein sequence ID" value="KAJ9640366.1"/>
    <property type="molecule type" value="Genomic_DNA"/>
</dbReference>
<protein>
    <submittedName>
        <fullName evidence="1">Uncharacterized protein</fullName>
    </submittedName>
</protein>
<comment type="caution">
    <text evidence="1">The sequence shown here is derived from an EMBL/GenBank/DDBJ whole genome shotgun (WGS) entry which is preliminary data.</text>
</comment>
<name>A0ACC2YY64_9PEZI</name>
<organism evidence="1 2">
    <name type="scientific">Coniosporium tulheliwenetii</name>
    <dbReference type="NCBI Taxonomy" id="3383036"/>
    <lineage>
        <taxon>Eukaryota</taxon>
        <taxon>Fungi</taxon>
        <taxon>Dikarya</taxon>
        <taxon>Ascomycota</taxon>
        <taxon>Pezizomycotina</taxon>
        <taxon>Dothideomycetes</taxon>
        <taxon>Dothideomycetes incertae sedis</taxon>
        <taxon>Coniosporium</taxon>
    </lineage>
</organism>
<proteinExistence type="predicted"/>
<accession>A0ACC2YY64</accession>
<evidence type="ECO:0000313" key="2">
    <source>
        <dbReference type="Proteomes" id="UP001172680"/>
    </source>
</evidence>
<keyword evidence="2" id="KW-1185">Reference proteome</keyword>
<gene>
    <name evidence="1" type="ORF">H2199_005905</name>
</gene>
<evidence type="ECO:0000313" key="1">
    <source>
        <dbReference type="EMBL" id="KAJ9640366.1"/>
    </source>
</evidence>
<reference evidence="1" key="1">
    <citation type="submission" date="2022-10" db="EMBL/GenBank/DDBJ databases">
        <title>Culturing micro-colonial fungi from biological soil crusts in the Mojave desert and describing Neophaeococcomyces mojavensis, and introducing the new genera and species Taxawa tesnikishii.</title>
        <authorList>
            <person name="Kurbessoian T."/>
            <person name="Stajich J.E."/>
        </authorList>
    </citation>
    <scope>NUCLEOTIDE SEQUENCE</scope>
    <source>
        <strain evidence="1">JES_115</strain>
    </source>
</reference>
<dbReference type="Proteomes" id="UP001172680">
    <property type="component" value="Unassembled WGS sequence"/>
</dbReference>
<sequence>MEHQSLRLYRRPSAAPSHHSSQSQSLTQRPIMSSPGASLEEDTRRPSIPARTSTISNKSWTYDEETTLAILACYGAYPVSDYPDLLYTLWGRVISADEIQTKLDKRSVRRDSGGVWQEASPLWSRVLALGSENEEVVVKLEHVERVFRNRKETLAWLEGRGVGRRRRGPRVRGGRVGLIGRIWLGNVSGEEGDATLELGLDIALKNFAFALGEAEVVSQHPVW</sequence>